<dbReference type="RefSeq" id="WP_248670137.1">
    <property type="nucleotide sequence ID" value="NZ_JALPRX010000178.1"/>
</dbReference>
<protein>
    <submittedName>
        <fullName evidence="1">DUF3800 domain-containing protein</fullName>
    </submittedName>
</protein>
<dbReference type="InterPro" id="IPR024524">
    <property type="entry name" value="DUF3800"/>
</dbReference>
<name>A0A9X1YE73_9PROT</name>
<keyword evidence="2" id="KW-1185">Reference proteome</keyword>
<accession>A0A9X1YE73</accession>
<gene>
    <name evidence="1" type="ORF">M0638_27440</name>
</gene>
<dbReference type="Proteomes" id="UP001139516">
    <property type="component" value="Unassembled WGS sequence"/>
</dbReference>
<dbReference type="Pfam" id="PF12686">
    <property type="entry name" value="DUF3800"/>
    <property type="match status" value="1"/>
</dbReference>
<comment type="caution">
    <text evidence="1">The sequence shown here is derived from an EMBL/GenBank/DDBJ whole genome shotgun (WGS) entry which is preliminary data.</text>
</comment>
<dbReference type="EMBL" id="JALPRX010000178">
    <property type="protein sequence ID" value="MCK8788095.1"/>
    <property type="molecule type" value="Genomic_DNA"/>
</dbReference>
<sequence length="309" mass="35057">MPYVQPLALPQPIVPPGYVAFIDEAGDDGLRLIRTESAPGASEWFILSAVLVRIERETETVTWAAQLLDALKQPQLAHLHFRTLRDDRKTLVCDRLANPPLRIFTVLSHKRNMQGYINNNAAAAKVNRTAWFYCWCTRMLLERITDYCARRTIRDFGMHRPVRFEFSSRGGVRLDEVRDYFSYLRDQNAMGMMFNKWGNLAWSVVDVRLMVEYPNKSRAGLQLADCVAGAFYQATELTAEGRVNPEFAKALAPRVTSNARGERFGYGVKMIPEAALRRLRAPQIEVFDFYRGYCRKGGGPPDPTTIGGA</sequence>
<organism evidence="1 2">
    <name type="scientific">Roseomonas acroporae</name>
    <dbReference type="NCBI Taxonomy" id="2937791"/>
    <lineage>
        <taxon>Bacteria</taxon>
        <taxon>Pseudomonadati</taxon>
        <taxon>Pseudomonadota</taxon>
        <taxon>Alphaproteobacteria</taxon>
        <taxon>Acetobacterales</taxon>
        <taxon>Roseomonadaceae</taxon>
        <taxon>Roseomonas</taxon>
    </lineage>
</organism>
<reference evidence="1" key="1">
    <citation type="submission" date="2022-04" db="EMBL/GenBank/DDBJ databases">
        <title>Roseomonas acroporae sp. nov., isolated from coral Acropora digitifera.</title>
        <authorList>
            <person name="Sun H."/>
        </authorList>
    </citation>
    <scope>NUCLEOTIDE SEQUENCE</scope>
    <source>
        <strain evidence="1">NAR14</strain>
    </source>
</reference>
<evidence type="ECO:0000313" key="2">
    <source>
        <dbReference type="Proteomes" id="UP001139516"/>
    </source>
</evidence>
<dbReference type="AlphaFoldDB" id="A0A9X1YE73"/>
<proteinExistence type="predicted"/>
<evidence type="ECO:0000313" key="1">
    <source>
        <dbReference type="EMBL" id="MCK8788095.1"/>
    </source>
</evidence>